<dbReference type="Proteomes" id="UP000247150">
    <property type="component" value="Unassembled WGS sequence"/>
</dbReference>
<organism evidence="2 3">
    <name type="scientific">Cytobacillus oceanisediminis</name>
    <dbReference type="NCBI Taxonomy" id="665099"/>
    <lineage>
        <taxon>Bacteria</taxon>
        <taxon>Bacillati</taxon>
        <taxon>Bacillota</taxon>
        <taxon>Bacilli</taxon>
        <taxon>Bacillales</taxon>
        <taxon>Bacillaceae</taxon>
        <taxon>Cytobacillus</taxon>
    </lineage>
</organism>
<comment type="caution">
    <text evidence="2">The sequence shown here is derived from an EMBL/GenBank/DDBJ whole genome shotgun (WGS) entry which is preliminary data.</text>
</comment>
<evidence type="ECO:0000313" key="3">
    <source>
        <dbReference type="Proteomes" id="UP000247150"/>
    </source>
</evidence>
<gene>
    <name evidence="2" type="ORF">DFO73_103454</name>
</gene>
<evidence type="ECO:0000256" key="1">
    <source>
        <dbReference type="SAM" id="Phobius"/>
    </source>
</evidence>
<feature type="transmembrane region" description="Helical" evidence="1">
    <location>
        <begin position="6"/>
        <end position="25"/>
    </location>
</feature>
<keyword evidence="1" id="KW-0812">Transmembrane</keyword>
<accession>A0A2V3A3S6</accession>
<proteinExistence type="predicted"/>
<dbReference type="RefSeq" id="WP_181395960.1">
    <property type="nucleotide sequence ID" value="NZ_QGTW01000003.1"/>
</dbReference>
<protein>
    <submittedName>
        <fullName evidence="2">Uncharacterized protein</fullName>
    </submittedName>
</protein>
<keyword evidence="1" id="KW-1133">Transmembrane helix</keyword>
<dbReference type="EMBL" id="QGTW01000003">
    <property type="protein sequence ID" value="PWW30560.1"/>
    <property type="molecule type" value="Genomic_DNA"/>
</dbReference>
<evidence type="ECO:0000313" key="2">
    <source>
        <dbReference type="EMBL" id="PWW30560.1"/>
    </source>
</evidence>
<sequence>MGFTLADVVGYVLTFVVGAFFGGNIQKNRMKVNQNQSGNIVGGDIVGRDKNEK</sequence>
<reference evidence="2 3" key="1">
    <citation type="submission" date="2018-05" db="EMBL/GenBank/DDBJ databases">
        <title>Freshwater and sediment microbial communities from various areas in North America, analyzing microbe dynamics in response to fracking.</title>
        <authorList>
            <person name="Lamendella R."/>
        </authorList>
    </citation>
    <scope>NUCLEOTIDE SEQUENCE [LARGE SCALE GENOMIC DNA]</scope>
    <source>
        <strain evidence="2 3">15_TX</strain>
    </source>
</reference>
<dbReference type="AlphaFoldDB" id="A0A2V3A3S6"/>
<name>A0A2V3A3S6_9BACI</name>
<keyword evidence="1" id="KW-0472">Membrane</keyword>